<protein>
    <submittedName>
        <fullName evidence="2">Protein phosphatase 2C domain-containing protein</fullName>
    </submittedName>
</protein>
<gene>
    <name evidence="2" type="ORF">IXB50_14950</name>
</gene>
<proteinExistence type="predicted"/>
<dbReference type="InterPro" id="IPR001932">
    <property type="entry name" value="PPM-type_phosphatase-like_dom"/>
</dbReference>
<organism evidence="2 3">
    <name type="scientific">Leptothoe spongobia TAU-MAC 1115</name>
    <dbReference type="NCBI Taxonomy" id="1967444"/>
    <lineage>
        <taxon>Bacteria</taxon>
        <taxon>Bacillati</taxon>
        <taxon>Cyanobacteriota</taxon>
        <taxon>Cyanophyceae</taxon>
        <taxon>Nodosilineales</taxon>
        <taxon>Cymatolegaceae</taxon>
        <taxon>Leptothoe</taxon>
        <taxon>Leptothoe spongobia</taxon>
    </lineage>
</organism>
<reference evidence="2" key="1">
    <citation type="submission" date="2020-11" db="EMBL/GenBank/DDBJ databases">
        <authorList>
            <person name="Konstantinou D."/>
            <person name="Gkelis S."/>
            <person name="Popin R."/>
            <person name="Fewer D."/>
            <person name="Sivonen K."/>
        </authorList>
    </citation>
    <scope>NUCLEOTIDE SEQUENCE</scope>
    <source>
        <strain evidence="2">TAU-MAC 1115</strain>
    </source>
</reference>
<accession>A0A947DI12</accession>
<sequence length="273" mass="30682">MGWKAIARSAIGTRHQEHHQPCQDYGLVTVAAPRSRRDRHGVIVGVVADGAGSARHAEVGAKLAVTTTLKYLVASEAWLQKRQRSWQDWPKPPSEELIQKIFTKAVVRSQAKITQQASDQGWQPDDLACTLLAFLATPDWIAAMQIGDGFLVVRYGQSQDGYHLLFQPDRGEFANQTTFVTAADALTTMQIRTVDHPPRFIAAATDGIERVALRLRDWAPFPPFFKPLEEYLEETPNPEADDAYLMSFLTSERLNQKTDDDKTLVLCRYHHQA</sequence>
<name>A0A947DI12_9CYAN</name>
<dbReference type="SUPFAM" id="SSF81606">
    <property type="entry name" value="PP2C-like"/>
    <property type="match status" value="1"/>
</dbReference>
<dbReference type="AlphaFoldDB" id="A0A947DI12"/>
<dbReference type="InterPro" id="IPR036457">
    <property type="entry name" value="PPM-type-like_dom_sf"/>
</dbReference>
<dbReference type="Gene3D" id="3.60.40.10">
    <property type="entry name" value="PPM-type phosphatase domain"/>
    <property type="match status" value="1"/>
</dbReference>
<evidence type="ECO:0000259" key="1">
    <source>
        <dbReference type="Pfam" id="PF13672"/>
    </source>
</evidence>
<keyword evidence="3" id="KW-1185">Reference proteome</keyword>
<comment type="caution">
    <text evidence="2">The sequence shown here is derived from an EMBL/GenBank/DDBJ whole genome shotgun (WGS) entry which is preliminary data.</text>
</comment>
<dbReference type="RefSeq" id="WP_215609790.1">
    <property type="nucleotide sequence ID" value="NZ_JADOES010000031.1"/>
</dbReference>
<dbReference type="Pfam" id="PF13672">
    <property type="entry name" value="PP2C_2"/>
    <property type="match status" value="1"/>
</dbReference>
<feature type="domain" description="PPM-type phosphatase" evidence="1">
    <location>
        <begin position="11"/>
        <end position="236"/>
    </location>
</feature>
<evidence type="ECO:0000313" key="3">
    <source>
        <dbReference type="Proteomes" id="UP000717364"/>
    </source>
</evidence>
<dbReference type="Proteomes" id="UP000717364">
    <property type="component" value="Unassembled WGS sequence"/>
</dbReference>
<reference evidence="2" key="2">
    <citation type="journal article" date="2021" name="Mar. Drugs">
        <title>Genome Reduction and Secondary Metabolism of the Marine Sponge-Associated Cyanobacterium Leptothoe.</title>
        <authorList>
            <person name="Konstantinou D."/>
            <person name="Popin R.V."/>
            <person name="Fewer D.P."/>
            <person name="Sivonen K."/>
            <person name="Gkelis S."/>
        </authorList>
    </citation>
    <scope>NUCLEOTIDE SEQUENCE</scope>
    <source>
        <strain evidence="2">TAU-MAC 1115</strain>
    </source>
</reference>
<dbReference type="EMBL" id="JADOES010000031">
    <property type="protein sequence ID" value="MBT9316724.1"/>
    <property type="molecule type" value="Genomic_DNA"/>
</dbReference>
<evidence type="ECO:0000313" key="2">
    <source>
        <dbReference type="EMBL" id="MBT9316724.1"/>
    </source>
</evidence>